<dbReference type="InterPro" id="IPR018673">
    <property type="entry name" value="DUF2141"/>
</dbReference>
<gene>
    <name evidence="2" type="ORF">MTR62_08520</name>
</gene>
<dbReference type="EMBL" id="JALHLF010000024">
    <property type="protein sequence ID" value="MCJ2182733.1"/>
    <property type="molecule type" value="Genomic_DNA"/>
</dbReference>
<feature type="signal peptide" evidence="1">
    <location>
        <begin position="1"/>
        <end position="30"/>
    </location>
</feature>
<dbReference type="Proteomes" id="UP001162881">
    <property type="component" value="Unassembled WGS sequence"/>
</dbReference>
<dbReference type="RefSeq" id="WP_244018960.1">
    <property type="nucleotide sequence ID" value="NZ_JALHLF010000024.1"/>
</dbReference>
<feature type="chain" id="PRO_5047528840" evidence="1">
    <location>
        <begin position="31"/>
        <end position="204"/>
    </location>
</feature>
<evidence type="ECO:0000313" key="2">
    <source>
        <dbReference type="EMBL" id="MCJ2182733.1"/>
    </source>
</evidence>
<evidence type="ECO:0000256" key="1">
    <source>
        <dbReference type="SAM" id="SignalP"/>
    </source>
</evidence>
<keyword evidence="3" id="KW-1185">Reference proteome</keyword>
<keyword evidence="1" id="KW-0732">Signal</keyword>
<comment type="caution">
    <text evidence="2">The sequence shown here is derived from an EMBL/GenBank/DDBJ whole genome shotgun (WGS) entry which is preliminary data.</text>
</comment>
<accession>A0ABT0BD01</accession>
<proteinExistence type="predicted"/>
<evidence type="ECO:0000313" key="3">
    <source>
        <dbReference type="Proteomes" id="UP001162881"/>
    </source>
</evidence>
<dbReference type="Pfam" id="PF09912">
    <property type="entry name" value="DUF2141"/>
    <property type="match status" value="1"/>
</dbReference>
<sequence length="204" mass="21837">MIRSEKRALALGGTVMAAAAMLGLAVPAQAQYRHRIGNEMGKCTSAGGPALMVTVDGVKASQGTIRVQSYRATSDEWLSKGKWLSRIEVPAKAGTMTFCVPRVQSYRATSDEWLSKGKWLSRIEVPAKAGTMTFCVPVPGPGTYGIAVRHDVNNNGKTDLTEDGGAMSNNPSINIFNLGKPSYTKIGVPVGDGVKSIRIQMKYM</sequence>
<protein>
    <submittedName>
        <fullName evidence="2">DUF2141 domain-containing protein</fullName>
    </submittedName>
</protein>
<organism evidence="2 3">
    <name type="scientific">Novosphingobium organovorum</name>
    <dbReference type="NCBI Taxonomy" id="2930092"/>
    <lineage>
        <taxon>Bacteria</taxon>
        <taxon>Pseudomonadati</taxon>
        <taxon>Pseudomonadota</taxon>
        <taxon>Alphaproteobacteria</taxon>
        <taxon>Sphingomonadales</taxon>
        <taxon>Sphingomonadaceae</taxon>
        <taxon>Novosphingobium</taxon>
    </lineage>
</organism>
<name>A0ABT0BD01_9SPHN</name>
<reference evidence="2" key="1">
    <citation type="submission" date="2022-03" db="EMBL/GenBank/DDBJ databases">
        <title>Identification of a novel bacterium isolated from mangrove sediments.</title>
        <authorList>
            <person name="Pan X."/>
        </authorList>
    </citation>
    <scope>NUCLEOTIDE SEQUENCE</scope>
    <source>
        <strain evidence="2">B1949</strain>
    </source>
</reference>